<dbReference type="SUPFAM" id="SSF52374">
    <property type="entry name" value="Nucleotidylyl transferase"/>
    <property type="match status" value="1"/>
</dbReference>
<dbReference type="GO" id="GO:0016887">
    <property type="term" value="F:ATP hydrolysis activity"/>
    <property type="evidence" value="ECO:0007669"/>
    <property type="project" value="TreeGrafter"/>
</dbReference>
<accession>A0A448YTV1</accession>
<dbReference type="AlphaFoldDB" id="A0A448YTV1"/>
<organism evidence="1 2">
    <name type="scientific">Brettanomyces naardenensis</name>
    <name type="common">Yeast</name>
    <dbReference type="NCBI Taxonomy" id="13370"/>
    <lineage>
        <taxon>Eukaryota</taxon>
        <taxon>Fungi</taxon>
        <taxon>Dikarya</taxon>
        <taxon>Ascomycota</taxon>
        <taxon>Saccharomycotina</taxon>
        <taxon>Pichiomycetes</taxon>
        <taxon>Pichiales</taxon>
        <taxon>Pichiaceae</taxon>
        <taxon>Brettanomyces</taxon>
    </lineage>
</organism>
<dbReference type="OrthoDB" id="5591297at2759"/>
<dbReference type="InParanoid" id="A0A448YTV1"/>
<dbReference type="PANTHER" id="PTHR31285">
    <property type="entry name" value="NICOTINAMIDE MONONUCLEOTIDE ADENYLYLTRANSFERASE"/>
    <property type="match status" value="1"/>
</dbReference>
<dbReference type="GO" id="GO:0005634">
    <property type="term" value="C:nucleus"/>
    <property type="evidence" value="ECO:0007669"/>
    <property type="project" value="TreeGrafter"/>
</dbReference>
<dbReference type="FunCoup" id="A0A448YTV1">
    <property type="interactions" value="41"/>
</dbReference>
<dbReference type="Gene3D" id="3.40.50.620">
    <property type="entry name" value="HUPs"/>
    <property type="match status" value="1"/>
</dbReference>
<dbReference type="STRING" id="13370.A0A448YTV1"/>
<dbReference type="Proteomes" id="UP000290900">
    <property type="component" value="Unassembled WGS sequence"/>
</dbReference>
<sequence>MSSSYFREELKTFLGSNFSFKIIYNTSNGALVSPLTNRILVLDSSFNPPHRAHCSLVVKSALFKFPSQNEFSVSTINTKSVLLLLSLNNADKKQADLSSYVHRLEMVKLLAGHISDDYGLACAIGLTDKSLFVDKMHAIGEGLKREFPTRYNAINMTFLLGFDTLVRLLDSKYYEGNSLEETLGPFFDRSSCFVLSRDGKEYSQQYQKEYVEKIRSGKFDGQIPPSWADHIFIVSGDDSLLSVSSSEVRALAGKGDDNWERYTFADIAEYIKSKGLYRADD</sequence>
<gene>
    <name evidence="1" type="ORF">BRENAR_LOCUS5070</name>
</gene>
<evidence type="ECO:0000313" key="2">
    <source>
        <dbReference type="Proteomes" id="UP000290900"/>
    </source>
</evidence>
<dbReference type="GO" id="GO:0000309">
    <property type="term" value="F:nicotinamide-nucleotide adenylyltransferase activity"/>
    <property type="evidence" value="ECO:0007669"/>
    <property type="project" value="TreeGrafter"/>
</dbReference>
<dbReference type="PANTHER" id="PTHR31285:SF0">
    <property type="entry name" value="NICOTINAMIDE MONONUCLEOTIDE ADENYLYLTRANSFERASE"/>
    <property type="match status" value="1"/>
</dbReference>
<name>A0A448YTV1_BRENA</name>
<protein>
    <submittedName>
        <fullName evidence="1">DEKNAAC105643</fullName>
    </submittedName>
</protein>
<dbReference type="EMBL" id="CAACVR010000076">
    <property type="protein sequence ID" value="VEU24342.1"/>
    <property type="molecule type" value="Genomic_DNA"/>
</dbReference>
<keyword evidence="2" id="KW-1185">Reference proteome</keyword>
<reference evidence="1 2" key="1">
    <citation type="submission" date="2018-12" db="EMBL/GenBank/DDBJ databases">
        <authorList>
            <person name="Tiukova I."/>
            <person name="Dainat J."/>
        </authorList>
    </citation>
    <scope>NUCLEOTIDE SEQUENCE [LARGE SCALE GENOMIC DNA]</scope>
</reference>
<dbReference type="GO" id="GO:0005737">
    <property type="term" value="C:cytoplasm"/>
    <property type="evidence" value="ECO:0007669"/>
    <property type="project" value="TreeGrafter"/>
</dbReference>
<dbReference type="InterPro" id="IPR014729">
    <property type="entry name" value="Rossmann-like_a/b/a_fold"/>
</dbReference>
<evidence type="ECO:0000313" key="1">
    <source>
        <dbReference type="EMBL" id="VEU24342.1"/>
    </source>
</evidence>
<proteinExistence type="predicted"/>